<evidence type="ECO:0000256" key="6">
    <source>
        <dbReference type="ARBA" id="ARBA00037589"/>
    </source>
</evidence>
<keyword evidence="12" id="KW-1185">Reference proteome</keyword>
<dbReference type="PANTHER" id="PTHR38042:SF1">
    <property type="entry name" value="UROPORPHYRINOGEN-III SYNTHASE, CHLOROPLASTIC"/>
    <property type="match status" value="1"/>
</dbReference>
<dbReference type="Pfam" id="PF02602">
    <property type="entry name" value="HEM4"/>
    <property type="match status" value="1"/>
</dbReference>
<evidence type="ECO:0000256" key="7">
    <source>
        <dbReference type="ARBA" id="ARBA00040167"/>
    </source>
</evidence>
<dbReference type="InterPro" id="IPR036108">
    <property type="entry name" value="4pyrrol_syn_uPrphyn_synt_sf"/>
</dbReference>
<comment type="function">
    <text evidence="6 9">Catalyzes cyclization of the linear tetrapyrrole, hydroxymethylbilane, to the macrocyclic uroporphyrinogen III.</text>
</comment>
<protein>
    <recommendedName>
        <fullName evidence="7 9">Uroporphyrinogen-III synthase</fullName>
        <ecNumber evidence="3 9">4.2.1.75</ecNumber>
    </recommendedName>
</protein>
<comment type="similarity">
    <text evidence="2 9">Belongs to the uroporphyrinogen-III synthase family.</text>
</comment>
<evidence type="ECO:0000313" key="12">
    <source>
        <dbReference type="Proteomes" id="UP000023435"/>
    </source>
</evidence>
<dbReference type="GO" id="GO:0006780">
    <property type="term" value="P:uroporphyrinogen III biosynthetic process"/>
    <property type="evidence" value="ECO:0007669"/>
    <property type="project" value="UniProtKB-UniRule"/>
</dbReference>
<dbReference type="CDD" id="cd06578">
    <property type="entry name" value="HemD"/>
    <property type="match status" value="1"/>
</dbReference>
<evidence type="ECO:0000256" key="5">
    <source>
        <dbReference type="ARBA" id="ARBA00023244"/>
    </source>
</evidence>
<organism evidence="11 12">
    <name type="scientific">Lysobacter capsici AZ78</name>
    <dbReference type="NCBI Taxonomy" id="1444315"/>
    <lineage>
        <taxon>Bacteria</taxon>
        <taxon>Pseudomonadati</taxon>
        <taxon>Pseudomonadota</taxon>
        <taxon>Gammaproteobacteria</taxon>
        <taxon>Lysobacterales</taxon>
        <taxon>Lysobacteraceae</taxon>
        <taxon>Lysobacter</taxon>
    </lineage>
</organism>
<evidence type="ECO:0000256" key="2">
    <source>
        <dbReference type="ARBA" id="ARBA00008133"/>
    </source>
</evidence>
<reference evidence="11 12" key="1">
    <citation type="journal article" date="2014" name="Genome Announc.">
        <title>Draft Genome Sequence of Lysobacter capsici AZ78, a Bacterium Antagonistic to Plant-Pathogenic Oomycetes.</title>
        <authorList>
            <person name="Puopolo G."/>
            <person name="Sonego P."/>
            <person name="Engelen K."/>
            <person name="Pertot I."/>
        </authorList>
    </citation>
    <scope>NUCLEOTIDE SEQUENCE [LARGE SCALE GENOMIC DNA]</scope>
    <source>
        <strain evidence="11 12">AZ78</strain>
    </source>
</reference>
<evidence type="ECO:0000256" key="1">
    <source>
        <dbReference type="ARBA" id="ARBA00004772"/>
    </source>
</evidence>
<accession>A0A108U9R1</accession>
<name>A0A108U9R1_9GAMM</name>
<dbReference type="GO" id="GO:0004852">
    <property type="term" value="F:uroporphyrinogen-III synthase activity"/>
    <property type="evidence" value="ECO:0007669"/>
    <property type="project" value="UniProtKB-UniRule"/>
</dbReference>
<keyword evidence="5 9" id="KW-0627">Porphyrin biosynthesis</keyword>
<dbReference type="AlphaFoldDB" id="A0A108U9R1"/>
<dbReference type="PANTHER" id="PTHR38042">
    <property type="entry name" value="UROPORPHYRINOGEN-III SYNTHASE, CHLOROPLASTIC"/>
    <property type="match status" value="1"/>
</dbReference>
<feature type="domain" description="Tetrapyrrole biosynthesis uroporphyrinogen III synthase" evidence="10">
    <location>
        <begin position="59"/>
        <end position="292"/>
    </location>
</feature>
<proteinExistence type="inferred from homology"/>
<evidence type="ECO:0000256" key="3">
    <source>
        <dbReference type="ARBA" id="ARBA00013109"/>
    </source>
</evidence>
<comment type="caution">
    <text evidence="11">The sequence shown here is derived from an EMBL/GenBank/DDBJ whole genome shotgun (WGS) entry which is preliminary data.</text>
</comment>
<comment type="pathway">
    <text evidence="1 9">Porphyrin-containing compound metabolism; protoporphyrin-IX biosynthesis; coproporphyrinogen-III from 5-aminolevulinate: step 3/4.</text>
</comment>
<dbReference type="InterPro" id="IPR039793">
    <property type="entry name" value="UROS/Hem4"/>
</dbReference>
<dbReference type="Gene3D" id="3.40.50.10090">
    <property type="match status" value="2"/>
</dbReference>
<dbReference type="EC" id="4.2.1.75" evidence="3 9"/>
<dbReference type="GO" id="GO:0006782">
    <property type="term" value="P:protoporphyrinogen IX biosynthetic process"/>
    <property type="evidence" value="ECO:0007669"/>
    <property type="project" value="UniProtKB-UniRule"/>
</dbReference>
<evidence type="ECO:0000256" key="8">
    <source>
        <dbReference type="ARBA" id="ARBA00048617"/>
    </source>
</evidence>
<evidence type="ECO:0000256" key="9">
    <source>
        <dbReference type="RuleBase" id="RU366031"/>
    </source>
</evidence>
<dbReference type="Proteomes" id="UP000023435">
    <property type="component" value="Unassembled WGS sequence"/>
</dbReference>
<sequence length="317" mass="33929">MSTRRAVGDASTRAIATNDRSRLHAMRTLCEADRMSRTPRQPPRWYVISLRPSDEHEALRAIAKRYGGALIELSPWSVHTHNNATTRRALADALDATHIVVTSPNAAQALHDLHAADQRSDAPSMRSTLRRMDQHWYAVGASTAARLRAIGIDEVASPERMTSEGLLDLPSLQRLHGSSVGLITAPGGRGVLAPAFEARGARVLRADIYRREPSILSRFAIAQVIGLDAPAVLALSSGEALQQVLAQLPDDAAARLRGVNVSAASERLADLARSLGFAEVAVAAGPRPEDLLDPAVLALLPGATLTEPEPRASSEDD</sequence>
<evidence type="ECO:0000313" key="11">
    <source>
        <dbReference type="EMBL" id="KWS05149.1"/>
    </source>
</evidence>
<comment type="catalytic activity">
    <reaction evidence="8 9">
        <text>hydroxymethylbilane = uroporphyrinogen III + H2O</text>
        <dbReference type="Rhea" id="RHEA:18965"/>
        <dbReference type="ChEBI" id="CHEBI:15377"/>
        <dbReference type="ChEBI" id="CHEBI:57308"/>
        <dbReference type="ChEBI" id="CHEBI:57845"/>
        <dbReference type="EC" id="4.2.1.75"/>
    </reaction>
</comment>
<keyword evidence="4 9" id="KW-0456">Lyase</keyword>
<dbReference type="InterPro" id="IPR003754">
    <property type="entry name" value="4pyrrol_synth_uPrphyn_synth"/>
</dbReference>
<evidence type="ECO:0000256" key="4">
    <source>
        <dbReference type="ARBA" id="ARBA00023239"/>
    </source>
</evidence>
<dbReference type="EMBL" id="JAJA02000001">
    <property type="protein sequence ID" value="KWS05149.1"/>
    <property type="molecule type" value="Genomic_DNA"/>
</dbReference>
<evidence type="ECO:0000259" key="10">
    <source>
        <dbReference type="Pfam" id="PF02602"/>
    </source>
</evidence>
<dbReference type="SUPFAM" id="SSF69618">
    <property type="entry name" value="HemD-like"/>
    <property type="match status" value="1"/>
</dbReference>
<dbReference type="UniPathway" id="UPA00251">
    <property type="reaction ID" value="UER00320"/>
</dbReference>
<gene>
    <name evidence="11" type="ORF">AZ78_2700</name>
</gene>